<proteinExistence type="predicted"/>
<name>A0A8B3BT68_MEDGN</name>
<protein>
    <submittedName>
        <fullName evidence="3">Transposase</fullName>
    </submittedName>
</protein>
<dbReference type="PANTHER" id="PTHR37023:SF1">
    <property type="entry name" value="ISSOD25 TRANSPOSASE TNPA_ISSOD25"/>
    <property type="match status" value="1"/>
</dbReference>
<dbReference type="Pfam" id="PF04986">
    <property type="entry name" value="Y2_Tnp"/>
    <property type="match status" value="1"/>
</dbReference>
<dbReference type="AlphaFoldDB" id="A0A8B3BT68"/>
<evidence type="ECO:0000259" key="2">
    <source>
        <dbReference type="Pfam" id="PF14319"/>
    </source>
</evidence>
<sequence length="213" mass="24764">MSNILQDIFKDNYERMIYTLHPRKSVIENVDRMINCGDPSFGGAMYGCGQCGTLKFVPFRCHSRFCPTCGTKYSIDRTTSMSFKIINVQHRHCVFTIDSELRHFFLEDRELLGLLFEAVQSVILRMFHKDNKTEKFTPGFILVLHTFGRDLKWNPHIHCLLSEGGIGNSGLWRAKTHFNYTYLRNAFRTALLNLMEKKIGSSFKKVKAKCYKE</sequence>
<feature type="domain" description="Transposase IS801/IS1294" evidence="1">
    <location>
        <begin position="139"/>
        <end position="204"/>
    </location>
</feature>
<dbReference type="GO" id="GO:0003677">
    <property type="term" value="F:DNA binding"/>
    <property type="evidence" value="ECO:0007669"/>
    <property type="project" value="InterPro"/>
</dbReference>
<evidence type="ECO:0000259" key="1">
    <source>
        <dbReference type="Pfam" id="PF04986"/>
    </source>
</evidence>
<dbReference type="EMBL" id="QRLN01000051">
    <property type="protein sequence ID" value="RHJ06401.1"/>
    <property type="molecule type" value="Genomic_DNA"/>
</dbReference>
<accession>A0A8B3BT68</accession>
<dbReference type="GO" id="GO:0004803">
    <property type="term" value="F:transposase activity"/>
    <property type="evidence" value="ECO:0007669"/>
    <property type="project" value="InterPro"/>
</dbReference>
<feature type="domain" description="Transposase zinc-binding" evidence="2">
    <location>
        <begin position="8"/>
        <end position="97"/>
    </location>
</feature>
<dbReference type="InterPro" id="IPR007069">
    <property type="entry name" value="Transposase_32"/>
</dbReference>
<feature type="non-terminal residue" evidence="3">
    <location>
        <position position="213"/>
    </location>
</feature>
<dbReference type="Proteomes" id="UP000283992">
    <property type="component" value="Unassembled WGS sequence"/>
</dbReference>
<dbReference type="PANTHER" id="PTHR37023">
    <property type="entry name" value="TRANSPOSASE"/>
    <property type="match status" value="1"/>
</dbReference>
<evidence type="ECO:0000313" key="4">
    <source>
        <dbReference type="Proteomes" id="UP000283992"/>
    </source>
</evidence>
<gene>
    <name evidence="3" type="ORF">DW142_15520</name>
</gene>
<organism evidence="3 4">
    <name type="scientific">Mediterraneibacter gnavus</name>
    <name type="common">Ruminococcus gnavus</name>
    <dbReference type="NCBI Taxonomy" id="33038"/>
    <lineage>
        <taxon>Bacteria</taxon>
        <taxon>Bacillati</taxon>
        <taxon>Bacillota</taxon>
        <taxon>Clostridia</taxon>
        <taxon>Lachnospirales</taxon>
        <taxon>Lachnospiraceae</taxon>
        <taxon>Mediterraneibacter</taxon>
    </lineage>
</organism>
<dbReference type="Pfam" id="PF14319">
    <property type="entry name" value="Zn_Tnp_IS91"/>
    <property type="match status" value="1"/>
</dbReference>
<dbReference type="InterPro" id="IPR026889">
    <property type="entry name" value="Zn_Tnp"/>
</dbReference>
<comment type="caution">
    <text evidence="3">The sequence shown here is derived from an EMBL/GenBank/DDBJ whole genome shotgun (WGS) entry which is preliminary data.</text>
</comment>
<reference evidence="3 4" key="1">
    <citation type="submission" date="2018-08" db="EMBL/GenBank/DDBJ databases">
        <title>A genome reference for cultivated species of the human gut microbiota.</title>
        <authorList>
            <person name="Zou Y."/>
            <person name="Xue W."/>
            <person name="Luo G."/>
        </authorList>
    </citation>
    <scope>NUCLEOTIDE SEQUENCE [LARGE SCALE GENOMIC DNA]</scope>
    <source>
        <strain evidence="3 4">AM12-54</strain>
    </source>
</reference>
<evidence type="ECO:0000313" key="3">
    <source>
        <dbReference type="EMBL" id="RHJ06401.1"/>
    </source>
</evidence>
<dbReference type="GO" id="GO:0006313">
    <property type="term" value="P:DNA transposition"/>
    <property type="evidence" value="ECO:0007669"/>
    <property type="project" value="InterPro"/>
</dbReference>